<gene>
    <name evidence="1" type="ORF">GCM10022419_105810</name>
</gene>
<dbReference type="EMBL" id="BAABDQ010000039">
    <property type="protein sequence ID" value="GAA3604080.1"/>
    <property type="molecule type" value="Genomic_DNA"/>
</dbReference>
<keyword evidence="2" id="KW-1185">Reference proteome</keyword>
<comment type="caution">
    <text evidence="1">The sequence shown here is derived from an EMBL/GenBank/DDBJ whole genome shotgun (WGS) entry which is preliminary data.</text>
</comment>
<evidence type="ECO:0000313" key="1">
    <source>
        <dbReference type="EMBL" id="GAA3604080.1"/>
    </source>
</evidence>
<organism evidence="1 2">
    <name type="scientific">Nonomuraea rosea</name>
    <dbReference type="NCBI Taxonomy" id="638574"/>
    <lineage>
        <taxon>Bacteria</taxon>
        <taxon>Bacillati</taxon>
        <taxon>Actinomycetota</taxon>
        <taxon>Actinomycetes</taxon>
        <taxon>Streptosporangiales</taxon>
        <taxon>Streptosporangiaceae</taxon>
        <taxon>Nonomuraea</taxon>
    </lineage>
</organism>
<accession>A0ABP6ZBG1</accession>
<sequence length="72" mass="7642">MTWGPVLTLTGEATYSNTAPETVWLGDAGRIVLPPADLADTEIRVVPRTGAQLSPARAVWRASEQPGGGVRR</sequence>
<proteinExistence type="predicted"/>
<evidence type="ECO:0000313" key="2">
    <source>
        <dbReference type="Proteomes" id="UP001500630"/>
    </source>
</evidence>
<reference evidence="2" key="1">
    <citation type="journal article" date="2019" name="Int. J. Syst. Evol. Microbiol.">
        <title>The Global Catalogue of Microorganisms (GCM) 10K type strain sequencing project: providing services to taxonomists for standard genome sequencing and annotation.</title>
        <authorList>
            <consortium name="The Broad Institute Genomics Platform"/>
            <consortium name="The Broad Institute Genome Sequencing Center for Infectious Disease"/>
            <person name="Wu L."/>
            <person name="Ma J."/>
        </authorList>
    </citation>
    <scope>NUCLEOTIDE SEQUENCE [LARGE SCALE GENOMIC DNA]</scope>
    <source>
        <strain evidence="2">JCM 17326</strain>
    </source>
</reference>
<protein>
    <submittedName>
        <fullName evidence="1">Uncharacterized protein</fullName>
    </submittedName>
</protein>
<dbReference type="Proteomes" id="UP001500630">
    <property type="component" value="Unassembled WGS sequence"/>
</dbReference>
<name>A0ABP6ZBG1_9ACTN</name>